<evidence type="ECO:0000256" key="1">
    <source>
        <dbReference type="SAM" id="SignalP"/>
    </source>
</evidence>
<dbReference type="STRING" id="880070.Cycma_3414"/>
<proteinExistence type="predicted"/>
<organism evidence="2 3">
    <name type="scientific">Cyclobacterium marinum (strain ATCC 25205 / DSM 745 / LMG 13164 / NCIMB 1802)</name>
    <name type="common">Flectobacillus marinus</name>
    <dbReference type="NCBI Taxonomy" id="880070"/>
    <lineage>
        <taxon>Bacteria</taxon>
        <taxon>Pseudomonadati</taxon>
        <taxon>Bacteroidota</taxon>
        <taxon>Cytophagia</taxon>
        <taxon>Cytophagales</taxon>
        <taxon>Cyclobacteriaceae</taxon>
        <taxon>Cyclobacterium</taxon>
    </lineage>
</organism>
<dbReference type="Proteomes" id="UP000001635">
    <property type="component" value="Chromosome"/>
</dbReference>
<feature type="chain" id="PRO_5003401079" description="Gingipain propeptide domain-containing protein" evidence="1">
    <location>
        <begin position="21"/>
        <end position="119"/>
    </location>
</feature>
<sequence>MRVATLFIFCFSLFTVGLYAQDLPEIERQTRDKTYHFQEFESMQLDAFDPDKVSVTTSNEGDLAFERSPTMVAPMGNYRDFKIIKITLPPKSAIVPHKDIPLPEPKQYLVKRIVKAEGN</sequence>
<evidence type="ECO:0008006" key="4">
    <source>
        <dbReference type="Google" id="ProtNLM"/>
    </source>
</evidence>
<reference evidence="3" key="1">
    <citation type="submission" date="2011-07" db="EMBL/GenBank/DDBJ databases">
        <title>The complete genome of Cyclobacterium marinum DSM 745.</title>
        <authorList>
            <person name="Lucas S."/>
            <person name="Han J."/>
            <person name="Lapidus A."/>
            <person name="Bruce D."/>
            <person name="Goodwin L."/>
            <person name="Pitluck S."/>
            <person name="Peters L."/>
            <person name="Kyrpides N."/>
            <person name="Mavromatis K."/>
            <person name="Ivanova N."/>
            <person name="Ovchinnikova G."/>
            <person name="Chertkov O."/>
            <person name="Detter J.C."/>
            <person name="Tapia R."/>
            <person name="Han C."/>
            <person name="Land M."/>
            <person name="Hauser L."/>
            <person name="Markowitz V."/>
            <person name="Cheng J.-F."/>
            <person name="Hugenholtz P."/>
            <person name="Woyke T."/>
            <person name="Wu D."/>
            <person name="Tindall B."/>
            <person name="Schuetze A."/>
            <person name="Brambilla E."/>
            <person name="Klenk H.-P."/>
            <person name="Eisen J.A."/>
        </authorList>
    </citation>
    <scope>NUCLEOTIDE SEQUENCE [LARGE SCALE GENOMIC DNA]</scope>
    <source>
        <strain evidence="3">ATCC 25205 / DSM 745 / LMG 13164 / NCIMB 1802</strain>
    </source>
</reference>
<feature type="signal peptide" evidence="1">
    <location>
        <begin position="1"/>
        <end position="20"/>
    </location>
</feature>
<accession>G0IWE9</accession>
<protein>
    <recommendedName>
        <fullName evidence="4">Gingipain propeptide domain-containing protein</fullName>
    </recommendedName>
</protein>
<keyword evidence="1" id="KW-0732">Signal</keyword>
<dbReference type="KEGG" id="cmr:Cycma_3414"/>
<gene>
    <name evidence="2" type="ordered locus">Cycma_3414</name>
</gene>
<evidence type="ECO:0000313" key="3">
    <source>
        <dbReference type="Proteomes" id="UP000001635"/>
    </source>
</evidence>
<evidence type="ECO:0000313" key="2">
    <source>
        <dbReference type="EMBL" id="AEL27137.1"/>
    </source>
</evidence>
<dbReference type="EMBL" id="CP002955">
    <property type="protein sequence ID" value="AEL27137.1"/>
    <property type="molecule type" value="Genomic_DNA"/>
</dbReference>
<name>G0IWE9_CYCMS</name>
<dbReference type="AlphaFoldDB" id="G0IWE9"/>
<keyword evidence="3" id="KW-1185">Reference proteome</keyword>
<dbReference type="HOGENOM" id="CLU_2057510_0_0_10"/>